<evidence type="ECO:0000256" key="4">
    <source>
        <dbReference type="ARBA" id="ARBA00023002"/>
    </source>
</evidence>
<evidence type="ECO:0000313" key="6">
    <source>
        <dbReference type="EMBL" id="EEF24815.1"/>
    </source>
</evidence>
<dbReference type="AlphaFoldDB" id="B9TH47"/>
<feature type="domain" description="FAD/NAD(P)-binding" evidence="5">
    <location>
        <begin position="1"/>
        <end position="106"/>
    </location>
</feature>
<dbReference type="STRING" id="3988.B9TH47"/>
<comment type="cofactor">
    <cofactor evidence="1">
        <name>FAD</name>
        <dbReference type="ChEBI" id="CHEBI:57692"/>
    </cofactor>
</comment>
<dbReference type="Gene3D" id="3.50.50.60">
    <property type="entry name" value="FAD/NAD(P)-binding domain"/>
    <property type="match status" value="2"/>
</dbReference>
<sequence length="107" mass="11776">MVGRERHKPYERPPLSKAVLVAAEEPRLDVLPQEVWALGDIDLLNGSDAVDLDVSKRQIRLASGQVLAYDMCLLATGGEPNALASAPAGHPHVHYMRTLEDARRLRV</sequence>
<evidence type="ECO:0000256" key="2">
    <source>
        <dbReference type="ARBA" id="ARBA00022630"/>
    </source>
</evidence>
<dbReference type="GO" id="GO:0016491">
    <property type="term" value="F:oxidoreductase activity"/>
    <property type="evidence" value="ECO:0007669"/>
    <property type="project" value="UniProtKB-KW"/>
</dbReference>
<reference evidence="7" key="1">
    <citation type="journal article" date="2010" name="Nat. Biotechnol.">
        <title>Draft genome sequence of the oilseed species Ricinus communis.</title>
        <authorList>
            <person name="Chan A.P."/>
            <person name="Crabtree J."/>
            <person name="Zhao Q."/>
            <person name="Lorenzi H."/>
            <person name="Orvis J."/>
            <person name="Puiu D."/>
            <person name="Melake-Berhan A."/>
            <person name="Jones K.M."/>
            <person name="Redman J."/>
            <person name="Chen G."/>
            <person name="Cahoon E.B."/>
            <person name="Gedil M."/>
            <person name="Stanke M."/>
            <person name="Haas B.J."/>
            <person name="Wortman J.R."/>
            <person name="Fraser-Liggett C.M."/>
            <person name="Ravel J."/>
            <person name="Rabinowicz P.D."/>
        </authorList>
    </citation>
    <scope>NUCLEOTIDE SEQUENCE [LARGE SCALE GENOMIC DNA]</scope>
    <source>
        <strain evidence="7">cv. Hale</strain>
    </source>
</reference>
<dbReference type="PANTHER" id="PTHR43557:SF2">
    <property type="entry name" value="RIESKE DOMAIN-CONTAINING PROTEIN-RELATED"/>
    <property type="match status" value="1"/>
</dbReference>
<proteinExistence type="predicted"/>
<evidence type="ECO:0000256" key="3">
    <source>
        <dbReference type="ARBA" id="ARBA00022827"/>
    </source>
</evidence>
<evidence type="ECO:0000259" key="5">
    <source>
        <dbReference type="Pfam" id="PF07992"/>
    </source>
</evidence>
<dbReference type="Pfam" id="PF07992">
    <property type="entry name" value="Pyr_redox_2"/>
    <property type="match status" value="1"/>
</dbReference>
<keyword evidence="2" id="KW-0285">Flavoprotein</keyword>
<dbReference type="EMBL" id="EQ981204">
    <property type="protein sequence ID" value="EEF24815.1"/>
    <property type="molecule type" value="Genomic_DNA"/>
</dbReference>
<organism evidence="6 7">
    <name type="scientific">Ricinus communis</name>
    <name type="common">Castor bean</name>
    <dbReference type="NCBI Taxonomy" id="3988"/>
    <lineage>
        <taxon>Eukaryota</taxon>
        <taxon>Viridiplantae</taxon>
        <taxon>Streptophyta</taxon>
        <taxon>Embryophyta</taxon>
        <taxon>Tracheophyta</taxon>
        <taxon>Spermatophyta</taxon>
        <taxon>Magnoliopsida</taxon>
        <taxon>eudicotyledons</taxon>
        <taxon>Gunneridae</taxon>
        <taxon>Pentapetalae</taxon>
        <taxon>rosids</taxon>
        <taxon>fabids</taxon>
        <taxon>Malpighiales</taxon>
        <taxon>Euphorbiaceae</taxon>
        <taxon>Acalyphoideae</taxon>
        <taxon>Acalypheae</taxon>
        <taxon>Ricinus</taxon>
    </lineage>
</organism>
<keyword evidence="4" id="KW-0560">Oxidoreductase</keyword>
<protein>
    <recommendedName>
        <fullName evidence="5">FAD/NAD(P)-binding domain-containing protein</fullName>
    </recommendedName>
</protein>
<keyword evidence="7" id="KW-1185">Reference proteome</keyword>
<gene>
    <name evidence="6" type="ORF">RCOM_1874310</name>
</gene>
<accession>B9TH47</accession>
<dbReference type="InterPro" id="IPR023753">
    <property type="entry name" value="FAD/NAD-binding_dom"/>
</dbReference>
<dbReference type="InterPro" id="IPR036188">
    <property type="entry name" value="FAD/NAD-bd_sf"/>
</dbReference>
<dbReference type="InParanoid" id="B9TH47"/>
<dbReference type="Proteomes" id="UP000008311">
    <property type="component" value="Unassembled WGS sequence"/>
</dbReference>
<keyword evidence="3" id="KW-0274">FAD</keyword>
<dbReference type="PANTHER" id="PTHR43557">
    <property type="entry name" value="APOPTOSIS-INDUCING FACTOR 1"/>
    <property type="match status" value="1"/>
</dbReference>
<name>B9TH47_RICCO</name>
<feature type="non-terminal residue" evidence="6">
    <location>
        <position position="107"/>
    </location>
</feature>
<evidence type="ECO:0000256" key="1">
    <source>
        <dbReference type="ARBA" id="ARBA00001974"/>
    </source>
</evidence>
<evidence type="ECO:0000313" key="7">
    <source>
        <dbReference type="Proteomes" id="UP000008311"/>
    </source>
</evidence>
<dbReference type="InterPro" id="IPR050446">
    <property type="entry name" value="FAD-oxidoreductase/Apoptosis"/>
</dbReference>
<dbReference type="SUPFAM" id="SSF51905">
    <property type="entry name" value="FAD/NAD(P)-binding domain"/>
    <property type="match status" value="1"/>
</dbReference>